<dbReference type="EMBL" id="BGPR01014822">
    <property type="protein sequence ID" value="GBN66835.1"/>
    <property type="molecule type" value="Genomic_DNA"/>
</dbReference>
<sequence>MDLLTGCNSFLCIVCYKYFKESDLSEEHTFKIAETGIVCDTCKCLVNSGFIVRRYPKQLRQLDYRCDLCLRHFYNSKILRLHTCEHYPVCENNDYFSVKIPPAILSR</sequence>
<proteinExistence type="predicted"/>
<dbReference type="PROSITE" id="PS00028">
    <property type="entry name" value="ZINC_FINGER_C2H2_1"/>
    <property type="match status" value="1"/>
</dbReference>
<reference evidence="2 3" key="1">
    <citation type="journal article" date="2019" name="Sci. Rep.">
        <title>Orb-weaving spider Araneus ventricosus genome elucidates the spidroin gene catalogue.</title>
        <authorList>
            <person name="Kono N."/>
            <person name="Nakamura H."/>
            <person name="Ohtoshi R."/>
            <person name="Moran D.A.P."/>
            <person name="Shinohara A."/>
            <person name="Yoshida Y."/>
            <person name="Fujiwara M."/>
            <person name="Mori M."/>
            <person name="Tomita M."/>
            <person name="Arakawa K."/>
        </authorList>
    </citation>
    <scope>NUCLEOTIDE SEQUENCE [LARGE SCALE GENOMIC DNA]</scope>
</reference>
<name>A0A4Y2QUM0_ARAVE</name>
<feature type="domain" description="C2H2-type" evidence="1">
    <location>
        <begin position="66"/>
        <end position="86"/>
    </location>
</feature>
<protein>
    <recommendedName>
        <fullName evidence="1">C2H2-type domain-containing protein</fullName>
    </recommendedName>
</protein>
<evidence type="ECO:0000313" key="3">
    <source>
        <dbReference type="Proteomes" id="UP000499080"/>
    </source>
</evidence>
<evidence type="ECO:0000313" key="2">
    <source>
        <dbReference type="EMBL" id="GBN66835.1"/>
    </source>
</evidence>
<evidence type="ECO:0000259" key="1">
    <source>
        <dbReference type="PROSITE" id="PS00028"/>
    </source>
</evidence>
<accession>A0A4Y2QUM0</accession>
<organism evidence="2 3">
    <name type="scientific">Araneus ventricosus</name>
    <name type="common">Orbweaver spider</name>
    <name type="synonym">Epeira ventricosa</name>
    <dbReference type="NCBI Taxonomy" id="182803"/>
    <lineage>
        <taxon>Eukaryota</taxon>
        <taxon>Metazoa</taxon>
        <taxon>Ecdysozoa</taxon>
        <taxon>Arthropoda</taxon>
        <taxon>Chelicerata</taxon>
        <taxon>Arachnida</taxon>
        <taxon>Araneae</taxon>
        <taxon>Araneomorphae</taxon>
        <taxon>Entelegynae</taxon>
        <taxon>Araneoidea</taxon>
        <taxon>Araneidae</taxon>
        <taxon>Araneus</taxon>
    </lineage>
</organism>
<dbReference type="Proteomes" id="UP000499080">
    <property type="component" value="Unassembled WGS sequence"/>
</dbReference>
<comment type="caution">
    <text evidence="2">The sequence shown here is derived from an EMBL/GenBank/DDBJ whole genome shotgun (WGS) entry which is preliminary data.</text>
</comment>
<dbReference type="AlphaFoldDB" id="A0A4Y2QUM0"/>
<keyword evidence="3" id="KW-1185">Reference proteome</keyword>
<gene>
    <name evidence="2" type="ORF">AVEN_244434_1</name>
</gene>
<dbReference type="InterPro" id="IPR013087">
    <property type="entry name" value="Znf_C2H2_type"/>
</dbReference>